<dbReference type="OrthoDB" id="3179827at2"/>
<keyword evidence="1" id="KW-0732">Signal</keyword>
<dbReference type="NCBIfam" id="TIGR04183">
    <property type="entry name" value="Por_Secre_tail"/>
    <property type="match status" value="1"/>
</dbReference>
<accession>A0A0C5WPI3</accession>
<dbReference type="KEGG" id="sze:AW14_06605"/>
<dbReference type="RefSeq" id="WP_044638068.1">
    <property type="nucleotide sequence ID" value="NZ_CP007202.1"/>
</dbReference>
<keyword evidence="4" id="KW-1185">Reference proteome</keyword>
<protein>
    <recommendedName>
        <fullName evidence="2">Secretion system C-terminal sorting domain-containing protein</fullName>
    </recommendedName>
</protein>
<gene>
    <name evidence="3" type="ORF">AW14_06605</name>
</gene>
<dbReference type="AlphaFoldDB" id="A0A0C5WPI3"/>
<evidence type="ECO:0000313" key="3">
    <source>
        <dbReference type="EMBL" id="AJR04820.1"/>
    </source>
</evidence>
<dbReference type="Pfam" id="PF18962">
    <property type="entry name" value="Por_Secre_tail"/>
    <property type="match status" value="1"/>
</dbReference>
<organism evidence="3 4">
    <name type="scientific">Siansivirga zeaxanthinifaciens CC-SAMT-1</name>
    <dbReference type="NCBI Taxonomy" id="1454006"/>
    <lineage>
        <taxon>Bacteria</taxon>
        <taxon>Pseudomonadati</taxon>
        <taxon>Bacteroidota</taxon>
        <taxon>Flavobacteriia</taxon>
        <taxon>Flavobacteriales</taxon>
        <taxon>Flavobacteriaceae</taxon>
        <taxon>Siansivirga</taxon>
    </lineage>
</organism>
<dbReference type="InterPro" id="IPR026444">
    <property type="entry name" value="Secre_tail"/>
</dbReference>
<feature type="domain" description="Secretion system C-terminal sorting" evidence="2">
    <location>
        <begin position="52"/>
        <end position="118"/>
    </location>
</feature>
<reference evidence="3 4" key="1">
    <citation type="submission" date="2014-02" db="EMBL/GenBank/DDBJ databases">
        <authorList>
            <person name="Young C.-C."/>
            <person name="Hameed A."/>
            <person name="Huang H.-C."/>
            <person name="Shahina M."/>
        </authorList>
    </citation>
    <scope>NUCLEOTIDE SEQUENCE [LARGE SCALE GENOMIC DNA]</scope>
    <source>
        <strain evidence="3 4">CC-SAMT-1</strain>
    </source>
</reference>
<evidence type="ECO:0000259" key="2">
    <source>
        <dbReference type="Pfam" id="PF18962"/>
    </source>
</evidence>
<dbReference type="EMBL" id="CP007202">
    <property type="protein sequence ID" value="AJR04820.1"/>
    <property type="molecule type" value="Genomic_DNA"/>
</dbReference>
<proteinExistence type="predicted"/>
<evidence type="ECO:0000313" key="4">
    <source>
        <dbReference type="Proteomes" id="UP000032229"/>
    </source>
</evidence>
<dbReference type="HOGENOM" id="CLU_2048171_0_0_10"/>
<name>A0A0C5WPI3_9FLAO</name>
<dbReference type="STRING" id="1454006.AW14_06605"/>
<evidence type="ECO:0000256" key="1">
    <source>
        <dbReference type="ARBA" id="ARBA00022729"/>
    </source>
</evidence>
<dbReference type="Proteomes" id="UP000032229">
    <property type="component" value="Chromosome"/>
</dbReference>
<sequence>MFDIDISSLQQGSHLLFIRAKNSADIWSINAMAAFTIENTLSIQDFSNQFTVFPNAFQDNINIQSTLEIESIQIYDLTGKVVLKQKFESNEINTKSLSSGTYFLVINSNSGKAVKKVIKK</sequence>